<organism evidence="1 2">
    <name type="scientific">Propionispira arboris</name>
    <dbReference type="NCBI Taxonomy" id="84035"/>
    <lineage>
        <taxon>Bacteria</taxon>
        <taxon>Bacillati</taxon>
        <taxon>Bacillota</taxon>
        <taxon>Negativicutes</taxon>
        <taxon>Selenomonadales</taxon>
        <taxon>Selenomonadaceae</taxon>
        <taxon>Propionispira</taxon>
    </lineage>
</organism>
<evidence type="ECO:0000313" key="1">
    <source>
        <dbReference type="EMBL" id="SEJ66736.1"/>
    </source>
</evidence>
<sequence>MKCAKCIQKKCYLEGQNCTKITVDDVKDAYTGQQLDIMKAAACTEGRFYNNLTRLEETKEFCKLMDYKKIGIAFCIGLNKEAKLIEEYLAKTFEVYSVCCKVCGVAKENLNLEQIKKGARETMCNPLMQAELLKNKEVEFCITVGLCVGHDALFTGAATVPVSCLVAKDRVLAHNPLGAVYSRYWRKKLGIPLDDEV</sequence>
<dbReference type="Pfam" id="PF08901">
    <property type="entry name" value="DUF1847"/>
    <property type="match status" value="1"/>
</dbReference>
<name>A0A1H7AP57_9FIRM</name>
<accession>A0A1H7AP57</accession>
<protein>
    <submittedName>
        <fullName evidence="1">Uncharacterized metal-binding protein</fullName>
    </submittedName>
</protein>
<dbReference type="RefSeq" id="WP_091832480.1">
    <property type="nucleotide sequence ID" value="NZ_FNZK01000013.1"/>
</dbReference>
<proteinExistence type="predicted"/>
<evidence type="ECO:0000313" key="2">
    <source>
        <dbReference type="Proteomes" id="UP000199662"/>
    </source>
</evidence>
<reference evidence="1 2" key="1">
    <citation type="submission" date="2016-10" db="EMBL/GenBank/DDBJ databases">
        <authorList>
            <person name="de Groot N.N."/>
        </authorList>
    </citation>
    <scope>NUCLEOTIDE SEQUENCE [LARGE SCALE GENOMIC DNA]</scope>
    <source>
        <strain evidence="1 2">DSM 2179</strain>
    </source>
</reference>
<dbReference type="STRING" id="84035.SAMN05660742_11343"/>
<keyword evidence="2" id="KW-1185">Reference proteome</keyword>
<dbReference type="Proteomes" id="UP000199662">
    <property type="component" value="Unassembled WGS sequence"/>
</dbReference>
<dbReference type="EMBL" id="FNZK01000013">
    <property type="protein sequence ID" value="SEJ66736.1"/>
    <property type="molecule type" value="Genomic_DNA"/>
</dbReference>
<gene>
    <name evidence="1" type="ORF">SAMN05660742_11343</name>
</gene>
<dbReference type="AlphaFoldDB" id="A0A1H7AP57"/>
<dbReference type="InterPro" id="IPR014997">
    <property type="entry name" value="DUF1847"/>
</dbReference>